<dbReference type="EMBL" id="RSCE01000008">
    <property type="protein sequence ID" value="RSH80570.1"/>
    <property type="molecule type" value="Genomic_DNA"/>
</dbReference>
<dbReference type="PROSITE" id="PS00463">
    <property type="entry name" value="ZN2_CY6_FUNGAL_1"/>
    <property type="match status" value="1"/>
</dbReference>
<accession>A0A427XP07</accession>
<keyword evidence="3" id="KW-0238">DNA-binding</keyword>
<dbReference type="PANTHER" id="PTHR31845:SF19">
    <property type="entry name" value="TRANSCRIPTION FACTOR DOMAIN-CONTAINING PROTEIN"/>
    <property type="match status" value="1"/>
</dbReference>
<dbReference type="Gene3D" id="4.10.240.10">
    <property type="entry name" value="Zn(2)-C6 fungal-type DNA-binding domain"/>
    <property type="match status" value="1"/>
</dbReference>
<keyword evidence="9" id="KW-1185">Reference proteome</keyword>
<comment type="subcellular location">
    <subcellularLocation>
        <location evidence="1">Nucleus</location>
    </subcellularLocation>
</comment>
<dbReference type="GO" id="GO:0005634">
    <property type="term" value="C:nucleus"/>
    <property type="evidence" value="ECO:0007669"/>
    <property type="project" value="UniProtKB-SubCell"/>
</dbReference>
<evidence type="ECO:0000256" key="6">
    <source>
        <dbReference type="SAM" id="MobiDB-lite"/>
    </source>
</evidence>
<dbReference type="CDD" id="cd00067">
    <property type="entry name" value="GAL4"/>
    <property type="match status" value="1"/>
</dbReference>
<dbReference type="GeneID" id="39593695"/>
<evidence type="ECO:0000256" key="2">
    <source>
        <dbReference type="ARBA" id="ARBA00023015"/>
    </source>
</evidence>
<proteinExistence type="predicted"/>
<evidence type="ECO:0000256" key="1">
    <source>
        <dbReference type="ARBA" id="ARBA00004123"/>
    </source>
</evidence>
<dbReference type="AlphaFoldDB" id="A0A427XP07"/>
<feature type="region of interest" description="Disordered" evidence="6">
    <location>
        <begin position="457"/>
        <end position="479"/>
    </location>
</feature>
<reference evidence="8 9" key="1">
    <citation type="submission" date="2018-11" db="EMBL/GenBank/DDBJ databases">
        <title>Genome sequence of Apiotrichum porosum DSM 27194.</title>
        <authorList>
            <person name="Aliyu H."/>
            <person name="Gorte O."/>
            <person name="Ochsenreither K."/>
        </authorList>
    </citation>
    <scope>NUCLEOTIDE SEQUENCE [LARGE SCALE GENOMIC DNA]</scope>
    <source>
        <strain evidence="8 9">DSM 27194</strain>
    </source>
</reference>
<keyword evidence="5" id="KW-0539">Nucleus</keyword>
<dbReference type="GO" id="GO:0000976">
    <property type="term" value="F:transcription cis-regulatory region binding"/>
    <property type="evidence" value="ECO:0007669"/>
    <property type="project" value="TreeGrafter"/>
</dbReference>
<evidence type="ECO:0000313" key="8">
    <source>
        <dbReference type="EMBL" id="RSH80570.1"/>
    </source>
</evidence>
<evidence type="ECO:0000313" key="9">
    <source>
        <dbReference type="Proteomes" id="UP000279236"/>
    </source>
</evidence>
<evidence type="ECO:0000256" key="3">
    <source>
        <dbReference type="ARBA" id="ARBA00023125"/>
    </source>
</evidence>
<dbReference type="InterPro" id="IPR001138">
    <property type="entry name" value="Zn2Cys6_DnaBD"/>
</dbReference>
<organism evidence="8 9">
    <name type="scientific">Apiotrichum porosum</name>
    <dbReference type="NCBI Taxonomy" id="105984"/>
    <lineage>
        <taxon>Eukaryota</taxon>
        <taxon>Fungi</taxon>
        <taxon>Dikarya</taxon>
        <taxon>Basidiomycota</taxon>
        <taxon>Agaricomycotina</taxon>
        <taxon>Tremellomycetes</taxon>
        <taxon>Trichosporonales</taxon>
        <taxon>Trichosporonaceae</taxon>
        <taxon>Apiotrichum</taxon>
    </lineage>
</organism>
<dbReference type="OrthoDB" id="39175at2759"/>
<dbReference type="Proteomes" id="UP000279236">
    <property type="component" value="Unassembled WGS sequence"/>
</dbReference>
<evidence type="ECO:0000256" key="4">
    <source>
        <dbReference type="ARBA" id="ARBA00023163"/>
    </source>
</evidence>
<comment type="caution">
    <text evidence="8">The sequence shown here is derived from an EMBL/GenBank/DDBJ whole genome shotgun (WGS) entry which is preliminary data.</text>
</comment>
<feature type="domain" description="Zn(2)-C6 fungal-type" evidence="7">
    <location>
        <begin position="103"/>
        <end position="135"/>
    </location>
</feature>
<keyword evidence="4" id="KW-0804">Transcription</keyword>
<dbReference type="GO" id="GO:0000981">
    <property type="term" value="F:DNA-binding transcription factor activity, RNA polymerase II-specific"/>
    <property type="evidence" value="ECO:0007669"/>
    <property type="project" value="InterPro"/>
</dbReference>
<dbReference type="InterPro" id="IPR036864">
    <property type="entry name" value="Zn2-C6_fun-type_DNA-bd_sf"/>
</dbReference>
<feature type="compositionally biased region" description="Basic and acidic residues" evidence="6">
    <location>
        <begin position="1"/>
        <end position="11"/>
    </location>
</feature>
<evidence type="ECO:0000259" key="7">
    <source>
        <dbReference type="PROSITE" id="PS50048"/>
    </source>
</evidence>
<feature type="region of interest" description="Disordered" evidence="6">
    <location>
        <begin position="210"/>
        <end position="236"/>
    </location>
</feature>
<dbReference type="InterPro" id="IPR051089">
    <property type="entry name" value="prtT"/>
</dbReference>
<protein>
    <recommendedName>
        <fullName evidence="7">Zn(2)-C6 fungal-type domain-containing protein</fullName>
    </recommendedName>
</protein>
<dbReference type="GO" id="GO:0008270">
    <property type="term" value="F:zinc ion binding"/>
    <property type="evidence" value="ECO:0007669"/>
    <property type="project" value="InterPro"/>
</dbReference>
<keyword evidence="2" id="KW-0805">Transcription regulation</keyword>
<gene>
    <name evidence="8" type="ORF">EHS24_009152</name>
</gene>
<dbReference type="SUPFAM" id="SSF57701">
    <property type="entry name" value="Zn2/Cys6 DNA-binding domain"/>
    <property type="match status" value="1"/>
</dbReference>
<dbReference type="PANTHER" id="PTHR31845">
    <property type="entry name" value="FINGER DOMAIN PROTEIN, PUTATIVE-RELATED"/>
    <property type="match status" value="1"/>
</dbReference>
<sequence length="799" mass="86614">MTDLPRADGFHHPSLSPVASIGRNLSPTAPGPRPQMPGNDFFEATTNTSGAANGRKRGRDSGAMNGGDRRSSEKTSSPPLKDKDGSSKDAPPSILVREKKQKACSNCRRAKLKCIVEENQTDCVRCCARKEKCIFYPRGHDEDWQQTLTSDMYSAIGHLAHLSAAVHHILDHLTSQGAVPPFEPPLPRFEAPDRDLAVIQGWTAERNRALGADGGRKRRKGVKKEEDDEDDERELSEMPQFVADYPAVVPPGVVRPADMHTTQQQRFERISSTTDLSFSSGVPQIPLSEVDIGFSYALPPTNGRADSTLSAGPDTQPSGTGITPDALNSISPVDNTFSVSIVDSGTPSSQIRQGQGYPSQQGIFGLLNGPRSNASPSSAIVAPVPNMSDTLGSADPRPNIVKRGLLPNTEALGLVNYVMCLVASERVGQAHEHRPLLAREVTQLLINSPADSFISTLDPSFGGGSRTKDEDGEEELDPELGIGPEEIVGACILATFMTERDQAATIASSAFKWARGWIKWTSLTVPLPPTLGEVCGLLPIKRDATREDMARVWLLCYIVDGTEALQRDNPPPPRRDPMAYCHVLVPDSPLPGDRYSPHDILLTFHARLITLLRDWYHRRSQHGAAVAGSNVAAQVGAHARLASSINASLEWWRADLESHQLDPNWMRHINLFWEFARMLVNATSAKSLGGNPRLRAAAWAHGVEAAVGFLEKCNAWPQKEELSSLPPCYLSMITLAGSVLVDAIKDQGVAECPFQSEEAIPLLNNVSDMLAGGGLPPSHVARTAGQTLRGYSEQLAQFS</sequence>
<feature type="region of interest" description="Disordered" evidence="6">
    <location>
        <begin position="304"/>
        <end position="329"/>
    </location>
</feature>
<feature type="region of interest" description="Disordered" evidence="6">
    <location>
        <begin position="1"/>
        <end position="93"/>
    </location>
</feature>
<name>A0A427XP07_9TREE</name>
<dbReference type="RefSeq" id="XP_028475517.1">
    <property type="nucleotide sequence ID" value="XM_028624445.1"/>
</dbReference>
<evidence type="ECO:0000256" key="5">
    <source>
        <dbReference type="ARBA" id="ARBA00023242"/>
    </source>
</evidence>
<dbReference type="PROSITE" id="PS50048">
    <property type="entry name" value="ZN2_CY6_FUNGAL_2"/>
    <property type="match status" value="1"/>
</dbReference>